<dbReference type="EMBL" id="HE580277">
    <property type="protein sequence ID" value="CCD27230.1"/>
    <property type="molecule type" value="Genomic_DNA"/>
</dbReference>
<dbReference type="Pfam" id="PF00172">
    <property type="entry name" value="Zn_clus"/>
    <property type="match status" value="1"/>
</dbReference>
<feature type="compositionally biased region" description="Polar residues" evidence="5">
    <location>
        <begin position="1429"/>
        <end position="1448"/>
    </location>
</feature>
<feature type="region of interest" description="Disordered" evidence="5">
    <location>
        <begin position="1416"/>
        <end position="1461"/>
    </location>
</feature>
<dbReference type="CDD" id="cd15485">
    <property type="entry name" value="ZIP_Cat8"/>
    <property type="match status" value="1"/>
</dbReference>
<dbReference type="CDD" id="cd12148">
    <property type="entry name" value="fungal_TF_MHR"/>
    <property type="match status" value="1"/>
</dbReference>
<dbReference type="Pfam" id="PF04082">
    <property type="entry name" value="Fungal_trans"/>
    <property type="match status" value="1"/>
</dbReference>
<dbReference type="Gene3D" id="4.10.240.10">
    <property type="entry name" value="Zn(2)-C6 fungal-type DNA-binding domain"/>
    <property type="match status" value="1"/>
</dbReference>
<keyword evidence="1" id="KW-0479">Metal-binding</keyword>
<evidence type="ECO:0000259" key="6">
    <source>
        <dbReference type="PROSITE" id="PS50048"/>
    </source>
</evidence>
<keyword evidence="8" id="KW-1185">Reference proteome</keyword>
<dbReference type="PANTHER" id="PTHR46910">
    <property type="entry name" value="TRANSCRIPTION FACTOR PDR1"/>
    <property type="match status" value="1"/>
</dbReference>
<feature type="region of interest" description="Disordered" evidence="5">
    <location>
        <begin position="1211"/>
        <end position="1243"/>
    </location>
</feature>
<dbReference type="GO" id="GO:0006351">
    <property type="term" value="P:DNA-templated transcription"/>
    <property type="evidence" value="ECO:0007669"/>
    <property type="project" value="InterPro"/>
</dbReference>
<feature type="region of interest" description="Disordered" evidence="5">
    <location>
        <begin position="674"/>
        <end position="695"/>
    </location>
</feature>
<dbReference type="HOGENOM" id="CLU_004300_1_0_1"/>
<dbReference type="PROSITE" id="PS50048">
    <property type="entry name" value="ZN2_CY6_FUNGAL_2"/>
    <property type="match status" value="1"/>
</dbReference>
<sequence>MPSNVEEKTSLTVKDEEECNNHSDNNIAFETDGSDDRTKNILSIIPIQNTSLTNPRRKGRGNSNMAVSKRKLDSISNSSSTDTKDDSVSISITDSTSGNYSKRISQACDRCRSKKTRCDGKRPQCSQCAIVGFECKVSDKLQRKSYPRGYTETLEEKIRELQTENKRLLAIYNLKQNQLSVSSSSSSTSPNKKGNGNDCAVQSNSTSTSAINDTNENGSNETAMKEIIQSQLIPLTNINSVHDPIQNNDDNTHTDCCNHTIKTINPDNNNNYSTHTTNGKLHRDTNDHHLHPKPVSTNSNGLNSISFEQNEAPGLSTVKALKSMVNDEKNTQLATLVSLAIPRSTEEILFIPQILAKVRQNFGFTSKHCLYTVSLLSSLKSFLSNSNNSISAASADNKNLETLKNTNLWKFNALFQFFTAFLKLDFLDSSLEKQNKGKKNGKVNNNNNNSANQDGISPLSSSEIDELLKLFFQNWSDFVLMINEKEFYQYYSVFKSDLQNNNISKMSLSTLMNYKIFGLIILLFCQMGLLSKIKLSSNNTKSKNFKQQYHLKKVMNYYHNLINKLMWNEFFKISNVTLQSLKLLSLILFYNLHMGNISNIYELRSKVISMSQQLRLHRCPSAVLCGSTLKIHKLEQSNRRLLFWNIYYLDIFASLQLGVPRLLKDHEIECALPIPMDTDSKSDNQSQRSAATNAENDDNKIKLEGCVSHLSLVIIRYSQIVGNILDMIFKRNMTESMTKSIALIHIHALDDWRNTLPSNLKFDLNVNGSIDLSSFIDQQNLNEEEQRTQQQKLLVIFLYFFGVNMIHMPVVASRPLPLVENDSLNQIPDRSSSSYIALQHATNTMLNVLDLLSPTYVPLPINMSRTMVRFSMISACGMLDFIKGGSLFLENKALLAQVVKNIETDRFLDLPGVISWHSLKLFDLTLTLFFQNTNIKLEKLDKLLEKKSNYYNRLMGKPIVRNPAEKNSTTVPASMSAVDETDLPRADKKKKDIVDTENEYVSSVPDTNNIVVKQTPEEWDTSTKTNVKDSTLAHKLTTIELPSTDKKKRKQEQISPVNKKAKKAEQEVSQTQVGVPRSSTSSTAQNSNYANIQNQFADALQFDPILNSNSFNFSNLDLSSLFKTVDKDSQKTNNLQVPTQNSDQPVAANGISTTVPTTSIQSFPTPKSLIQNDQILLSKIPSFNDFFKDYSYDRTSSLLGLSGLNNNNNNNTNINNINNSTSNEIQKQNSSDTGNPSRNTQAQMNDFNGKYQLLSSPSQLLPKQATNTVFLNKDKANKNDIGSLSTMMMLINNEIPFSSVNLSELLKPSESKTSNDNASNGISANSHNSLEFGNTLKLNQNGNSNVTTNGTSMNQVEIPSTLIADSLTDTPIPDYNYFVDASLGLAPLLETQRRHNSFPETSQPLVNTSNAMNLGNASLSSTANNNNTMPSIANNVGYNNPPLLSSSKQKPRHLPTNDTGDILNFNGDLSNLNFRRDVRRKRENLEDLFSWQNSR</sequence>
<feature type="region of interest" description="Disordered" evidence="5">
    <location>
        <begin position="1"/>
        <end position="34"/>
    </location>
</feature>
<evidence type="ECO:0000256" key="4">
    <source>
        <dbReference type="SAM" id="Coils"/>
    </source>
</evidence>
<feature type="compositionally biased region" description="Low complexity" evidence="5">
    <location>
        <begin position="180"/>
        <end position="189"/>
    </location>
</feature>
<dbReference type="InterPro" id="IPR036864">
    <property type="entry name" value="Zn2-C6_fun-type_DNA-bd_sf"/>
</dbReference>
<evidence type="ECO:0000256" key="5">
    <source>
        <dbReference type="SAM" id="MobiDB-lite"/>
    </source>
</evidence>
<feature type="region of interest" description="Disordered" evidence="5">
    <location>
        <begin position="179"/>
        <end position="218"/>
    </location>
</feature>
<dbReference type="InterPro" id="IPR001138">
    <property type="entry name" value="Zn2Cys6_DnaBD"/>
</dbReference>
<feature type="compositionally biased region" description="Polar residues" evidence="5">
    <location>
        <begin position="1224"/>
        <end position="1243"/>
    </location>
</feature>
<dbReference type="Proteomes" id="UP000000689">
    <property type="component" value="Chromosome 11"/>
</dbReference>
<protein>
    <recommendedName>
        <fullName evidence="6">Zn(2)-C6 fungal-type domain-containing protein</fullName>
    </recommendedName>
</protein>
<dbReference type="GO" id="GO:0001228">
    <property type="term" value="F:DNA-binding transcription activator activity, RNA polymerase II-specific"/>
    <property type="evidence" value="ECO:0007669"/>
    <property type="project" value="EnsemblFungi"/>
</dbReference>
<dbReference type="RefSeq" id="XP_003672473.1">
    <property type="nucleotide sequence ID" value="XM_003672425.1"/>
</dbReference>
<dbReference type="GO" id="GO:0008270">
    <property type="term" value="F:zinc ion binding"/>
    <property type="evidence" value="ECO:0007669"/>
    <property type="project" value="InterPro"/>
</dbReference>
<evidence type="ECO:0000313" key="8">
    <source>
        <dbReference type="Proteomes" id="UP000000689"/>
    </source>
</evidence>
<keyword evidence="4" id="KW-0175">Coiled coil</keyword>
<gene>
    <name evidence="7" type="primary">NDAI0K00390</name>
    <name evidence="7" type="ordered locus">NDAI_0K00390</name>
</gene>
<feature type="compositionally biased region" description="Polar residues" evidence="5">
    <location>
        <begin position="683"/>
        <end position="694"/>
    </location>
</feature>
<feature type="compositionally biased region" description="Low complexity" evidence="5">
    <location>
        <begin position="88"/>
        <end position="97"/>
    </location>
</feature>
<feature type="compositionally biased region" description="Polar residues" evidence="5">
    <location>
        <begin position="1067"/>
        <end position="1085"/>
    </location>
</feature>
<dbReference type="eggNOG" id="ENOG502QTKQ">
    <property type="taxonomic scope" value="Eukaryota"/>
</dbReference>
<dbReference type="OMA" id="DCWRREL"/>
<dbReference type="GeneID" id="11494655"/>
<dbReference type="PROSITE" id="PS00463">
    <property type="entry name" value="ZN2_CY6_FUNGAL_1"/>
    <property type="match status" value="1"/>
</dbReference>
<keyword evidence="3" id="KW-0539">Nucleus</keyword>
<feature type="region of interest" description="Disordered" evidence="5">
    <location>
        <begin position="1038"/>
        <end position="1085"/>
    </location>
</feature>
<name>G0WHG9_NAUDC</name>
<organism evidence="7 8">
    <name type="scientific">Naumovozyma dairenensis (strain ATCC 10597 / BCRC 20456 / CBS 421 / NBRC 0211 / NRRL Y-12639)</name>
    <name type="common">Saccharomyces dairenensis</name>
    <dbReference type="NCBI Taxonomy" id="1071378"/>
    <lineage>
        <taxon>Eukaryota</taxon>
        <taxon>Fungi</taxon>
        <taxon>Dikarya</taxon>
        <taxon>Ascomycota</taxon>
        <taxon>Saccharomycotina</taxon>
        <taxon>Saccharomycetes</taxon>
        <taxon>Saccharomycetales</taxon>
        <taxon>Saccharomycetaceae</taxon>
        <taxon>Naumovozyma</taxon>
    </lineage>
</organism>
<accession>G0WHG9</accession>
<dbReference type="GO" id="GO:0000978">
    <property type="term" value="F:RNA polymerase II cis-regulatory region sequence-specific DNA binding"/>
    <property type="evidence" value="ECO:0007669"/>
    <property type="project" value="EnsemblFungi"/>
</dbReference>
<dbReference type="SMART" id="SM00066">
    <property type="entry name" value="GAL4"/>
    <property type="match status" value="1"/>
</dbReference>
<dbReference type="SUPFAM" id="SSF57701">
    <property type="entry name" value="Zn2/Cys6 DNA-binding domain"/>
    <property type="match status" value="1"/>
</dbReference>
<evidence type="ECO:0000256" key="2">
    <source>
        <dbReference type="ARBA" id="ARBA00022833"/>
    </source>
</evidence>
<feature type="compositionally biased region" description="Polar residues" evidence="5">
    <location>
        <begin position="190"/>
        <end position="218"/>
    </location>
</feature>
<dbReference type="SMART" id="SM00906">
    <property type="entry name" value="Fungal_trans"/>
    <property type="match status" value="1"/>
</dbReference>
<dbReference type="InterPro" id="IPR050987">
    <property type="entry name" value="AtrR-like"/>
</dbReference>
<dbReference type="InterPro" id="IPR007219">
    <property type="entry name" value="XnlR_reg_dom"/>
</dbReference>
<dbReference type="GO" id="GO:0045722">
    <property type="term" value="P:positive regulation of gluconeogenesis"/>
    <property type="evidence" value="ECO:0007669"/>
    <property type="project" value="EnsemblFungi"/>
</dbReference>
<evidence type="ECO:0000256" key="3">
    <source>
        <dbReference type="ARBA" id="ARBA00023242"/>
    </source>
</evidence>
<dbReference type="KEGG" id="ndi:NDAI_0K00390"/>
<evidence type="ECO:0000313" key="7">
    <source>
        <dbReference type="EMBL" id="CCD27230.1"/>
    </source>
</evidence>
<feature type="region of interest" description="Disordered" evidence="5">
    <location>
        <begin position="48"/>
        <end position="99"/>
    </location>
</feature>
<dbReference type="GO" id="GO:2000876">
    <property type="term" value="P:positive regulation of glyoxylate cycle"/>
    <property type="evidence" value="ECO:0007669"/>
    <property type="project" value="EnsemblFungi"/>
</dbReference>
<proteinExistence type="predicted"/>
<feature type="coiled-coil region" evidence="4">
    <location>
        <begin position="151"/>
        <end position="178"/>
    </location>
</feature>
<keyword evidence="2" id="KW-0862">Zinc</keyword>
<dbReference type="CDD" id="cd00067">
    <property type="entry name" value="GAL4"/>
    <property type="match status" value="1"/>
</dbReference>
<dbReference type="PANTHER" id="PTHR46910:SF12">
    <property type="entry name" value="REGULATORY PROTEIN CAT8"/>
    <property type="match status" value="1"/>
</dbReference>
<evidence type="ECO:0000256" key="1">
    <source>
        <dbReference type="ARBA" id="ARBA00022723"/>
    </source>
</evidence>
<feature type="region of interest" description="Disordered" evidence="5">
    <location>
        <begin position="435"/>
        <end position="456"/>
    </location>
</feature>
<dbReference type="OrthoDB" id="1924787at2759"/>
<feature type="domain" description="Zn(2)-C6 fungal-type" evidence="6">
    <location>
        <begin position="107"/>
        <end position="137"/>
    </location>
</feature>
<feature type="compositionally biased region" description="Low complexity" evidence="5">
    <location>
        <begin position="1416"/>
        <end position="1428"/>
    </location>
</feature>
<feature type="compositionally biased region" description="Low complexity" evidence="5">
    <location>
        <begin position="1211"/>
        <end position="1223"/>
    </location>
</feature>
<reference evidence="7 8" key="1">
    <citation type="journal article" date="2011" name="Proc. Natl. Acad. Sci. U.S.A.">
        <title>Evolutionary erosion of yeast sex chromosomes by mating-type switching accidents.</title>
        <authorList>
            <person name="Gordon J.L."/>
            <person name="Armisen D."/>
            <person name="Proux-Wera E."/>
            <person name="Oheigeartaigh S.S."/>
            <person name="Byrne K.P."/>
            <person name="Wolfe K.H."/>
        </authorList>
    </citation>
    <scope>NUCLEOTIDE SEQUENCE [LARGE SCALE GENOMIC DNA]</scope>
    <source>
        <strain evidence="8">ATCC 10597 / BCRC 20456 / CBS 421 / NBRC 0211 / NRRL Y-12639</strain>
    </source>
</reference>
<feature type="region of interest" description="Disordered" evidence="5">
    <location>
        <begin position="963"/>
        <end position="990"/>
    </location>
</feature>